<comment type="caution">
    <text evidence="7">The sequence shown here is derived from an EMBL/GenBank/DDBJ whole genome shotgun (WGS) entry which is preliminary data.</text>
</comment>
<dbReference type="CDD" id="cd18820">
    <property type="entry name" value="GH43_LbAraf43-like"/>
    <property type="match status" value="1"/>
</dbReference>
<accession>A0ABY6ULG5</accession>
<dbReference type="Gene3D" id="2.115.10.20">
    <property type="entry name" value="Glycosyl hydrolase domain, family 43"/>
    <property type="match status" value="1"/>
</dbReference>
<evidence type="ECO:0000256" key="2">
    <source>
        <dbReference type="ARBA" id="ARBA00022729"/>
    </source>
</evidence>
<keyword evidence="2 6" id="KW-0732">Signal</keyword>
<gene>
    <name evidence="7" type="ORF">CLO192961_LOCUS315705</name>
</gene>
<organism evidence="7 8">
    <name type="scientific">Bionectria ochroleuca</name>
    <name type="common">Gliocladium roseum</name>
    <dbReference type="NCBI Taxonomy" id="29856"/>
    <lineage>
        <taxon>Eukaryota</taxon>
        <taxon>Fungi</taxon>
        <taxon>Dikarya</taxon>
        <taxon>Ascomycota</taxon>
        <taxon>Pezizomycotina</taxon>
        <taxon>Sordariomycetes</taxon>
        <taxon>Hypocreomycetidae</taxon>
        <taxon>Hypocreales</taxon>
        <taxon>Bionectriaceae</taxon>
        <taxon>Clonostachys</taxon>
    </lineage>
</organism>
<feature type="signal peptide" evidence="6">
    <location>
        <begin position="1"/>
        <end position="21"/>
    </location>
</feature>
<dbReference type="Proteomes" id="UP000766486">
    <property type="component" value="Unassembled WGS sequence"/>
</dbReference>
<evidence type="ECO:0000256" key="6">
    <source>
        <dbReference type="SAM" id="SignalP"/>
    </source>
</evidence>
<dbReference type="SUPFAM" id="SSF75005">
    <property type="entry name" value="Arabinanase/levansucrase/invertase"/>
    <property type="match status" value="1"/>
</dbReference>
<comment type="similarity">
    <text evidence="1 5">Belongs to the glycosyl hydrolase 43 family.</text>
</comment>
<keyword evidence="3 5" id="KW-0378">Hydrolase</keyword>
<evidence type="ECO:0000313" key="8">
    <source>
        <dbReference type="Proteomes" id="UP000766486"/>
    </source>
</evidence>
<evidence type="ECO:0000256" key="1">
    <source>
        <dbReference type="ARBA" id="ARBA00009865"/>
    </source>
</evidence>
<sequence length="343" mass="37959">MRFLQLTSIFGLLMQAQQVLCFTNPIRENAADPDIFYADGHYHMTYTSGDRIEITRASVIEELRRGETKVIWTDSNEGRNDAMWAPEIHRVDGVWYMFYSSRAMNDKNSLRTRVLRGCNGPSPFDCEYSFQADLVPPPGKRGGKDGNDAWSIDGSYIVIPGKGRFHLVSMKYKNGVAAIAIAKLDTKNWTVDQWHVISTPDQAWEKKMGGGKSGLGINEAPFPLYHGDDIWITFSASHCKDAGYSLGLLKYNGGDPLKKSSWEKSGPIVSAAGGNYGVGHNAFFPSPDGKQVWNLFHATKKSEGSCGSDRFAMIQQVIFDKDGNPGFDQPRALDAEMAPPSGQ</sequence>
<evidence type="ECO:0000256" key="3">
    <source>
        <dbReference type="ARBA" id="ARBA00022801"/>
    </source>
</evidence>
<dbReference type="InterPro" id="IPR023296">
    <property type="entry name" value="Glyco_hydro_beta-prop_sf"/>
</dbReference>
<reference evidence="7 8" key="1">
    <citation type="submission" date="2019-06" db="EMBL/GenBank/DDBJ databases">
        <authorList>
            <person name="Broberg M."/>
        </authorList>
    </citation>
    <scope>NUCLEOTIDE SEQUENCE [LARGE SCALE GENOMIC DNA]</scope>
</reference>
<dbReference type="PANTHER" id="PTHR43817">
    <property type="entry name" value="GLYCOSYL HYDROLASE"/>
    <property type="match status" value="1"/>
</dbReference>
<name>A0ABY6ULG5_BIOOC</name>
<proteinExistence type="inferred from homology"/>
<evidence type="ECO:0000256" key="5">
    <source>
        <dbReference type="RuleBase" id="RU361187"/>
    </source>
</evidence>
<evidence type="ECO:0000256" key="4">
    <source>
        <dbReference type="ARBA" id="ARBA00023295"/>
    </source>
</evidence>
<keyword evidence="8" id="KW-1185">Reference proteome</keyword>
<dbReference type="InterPro" id="IPR006710">
    <property type="entry name" value="Glyco_hydro_43"/>
</dbReference>
<dbReference type="Pfam" id="PF04616">
    <property type="entry name" value="Glyco_hydro_43"/>
    <property type="match status" value="1"/>
</dbReference>
<protein>
    <submittedName>
        <fullName evidence="7">Uncharacterized protein</fullName>
    </submittedName>
</protein>
<feature type="chain" id="PRO_5045189837" evidence="6">
    <location>
        <begin position="22"/>
        <end position="343"/>
    </location>
</feature>
<evidence type="ECO:0000313" key="7">
    <source>
        <dbReference type="EMBL" id="VUC31851.1"/>
    </source>
</evidence>
<dbReference type="PANTHER" id="PTHR43817:SF1">
    <property type="entry name" value="HYDROLASE, FAMILY 43, PUTATIVE (AFU_ORTHOLOGUE AFUA_3G01660)-RELATED"/>
    <property type="match status" value="1"/>
</dbReference>
<dbReference type="EMBL" id="CABFNS010000837">
    <property type="protein sequence ID" value="VUC31851.1"/>
    <property type="molecule type" value="Genomic_DNA"/>
</dbReference>
<keyword evidence="4 5" id="KW-0326">Glycosidase</keyword>